<dbReference type="RefSeq" id="WP_377714331.1">
    <property type="nucleotide sequence ID" value="NZ_JBHSMP010000030.1"/>
</dbReference>
<dbReference type="InterPro" id="IPR000415">
    <property type="entry name" value="Nitroreductase-like"/>
</dbReference>
<dbReference type="CDD" id="cd02142">
    <property type="entry name" value="McbC_SagB-like_oxidoreductase"/>
    <property type="match status" value="1"/>
</dbReference>
<reference evidence="3" key="1">
    <citation type="journal article" date="2019" name="Int. J. Syst. Evol. Microbiol.">
        <title>The Global Catalogue of Microorganisms (GCM) 10K type strain sequencing project: providing services to taxonomists for standard genome sequencing and annotation.</title>
        <authorList>
            <consortium name="The Broad Institute Genomics Platform"/>
            <consortium name="The Broad Institute Genome Sequencing Center for Infectious Disease"/>
            <person name="Wu L."/>
            <person name="Ma J."/>
        </authorList>
    </citation>
    <scope>NUCLEOTIDE SEQUENCE [LARGE SCALE GENOMIC DNA]</scope>
    <source>
        <strain evidence="3">CCUG 56042</strain>
    </source>
</reference>
<feature type="domain" description="Nitroreductase" evidence="1">
    <location>
        <begin position="51"/>
        <end position="220"/>
    </location>
</feature>
<evidence type="ECO:0000259" key="1">
    <source>
        <dbReference type="Pfam" id="PF00881"/>
    </source>
</evidence>
<dbReference type="PANTHER" id="PTHR43745:SF2">
    <property type="entry name" value="NITROREDUCTASE MJ1384-RELATED"/>
    <property type="match status" value="1"/>
</dbReference>
<keyword evidence="3" id="KW-1185">Reference proteome</keyword>
<dbReference type="PANTHER" id="PTHR43745">
    <property type="entry name" value="NITROREDUCTASE MJ1384-RELATED"/>
    <property type="match status" value="1"/>
</dbReference>
<dbReference type="SUPFAM" id="SSF55469">
    <property type="entry name" value="FMN-dependent nitroreductase-like"/>
    <property type="match status" value="1"/>
</dbReference>
<accession>A0ABW0JDZ7</accession>
<dbReference type="InterPro" id="IPR052544">
    <property type="entry name" value="Bacteriocin_Proc_Enz"/>
</dbReference>
<dbReference type="Gene3D" id="3.40.109.10">
    <property type="entry name" value="NADH Oxidase"/>
    <property type="match status" value="1"/>
</dbReference>
<evidence type="ECO:0000313" key="2">
    <source>
        <dbReference type="EMBL" id="MFC5431227.1"/>
    </source>
</evidence>
<dbReference type="Proteomes" id="UP001596103">
    <property type="component" value="Unassembled WGS sequence"/>
</dbReference>
<name>A0ABW0JDZ7_9BURK</name>
<dbReference type="Pfam" id="PF00881">
    <property type="entry name" value="Nitroreductase"/>
    <property type="match status" value="1"/>
</dbReference>
<gene>
    <name evidence="2" type="ORF">ACFPTO_20840</name>
</gene>
<evidence type="ECO:0000313" key="3">
    <source>
        <dbReference type="Proteomes" id="UP001596103"/>
    </source>
</evidence>
<dbReference type="EMBL" id="JBHSMP010000030">
    <property type="protein sequence ID" value="MFC5431227.1"/>
    <property type="molecule type" value="Genomic_DNA"/>
</dbReference>
<organism evidence="2 3">
    <name type="scientific">Paraburkholderia denitrificans</name>
    <dbReference type="NCBI Taxonomy" id="694025"/>
    <lineage>
        <taxon>Bacteria</taxon>
        <taxon>Pseudomonadati</taxon>
        <taxon>Pseudomonadota</taxon>
        <taxon>Betaproteobacteria</taxon>
        <taxon>Burkholderiales</taxon>
        <taxon>Burkholderiaceae</taxon>
        <taxon>Paraburkholderia</taxon>
    </lineage>
</organism>
<dbReference type="InterPro" id="IPR029479">
    <property type="entry name" value="Nitroreductase"/>
</dbReference>
<protein>
    <submittedName>
        <fullName evidence="2">SagB/ThcOx family dehydrogenase</fullName>
    </submittedName>
</protein>
<sequence length="223" mass="23435">MKRREVLAVLAASAMTEVAGCEAQESPARYVKDIALPKPNVTGSVSFEEAITRRRSVRTFGAAQLPIETIGQLLWAGQGITSQDGKRAAPSAGALYALELYAVTPTEVIHYLPHGHRAETRATPDLRPELRELALGQASVGGAPLVIAVAADPSRLAPRYGARANRYTDLEVGHAAQNMLLQAAVLGLVAVPVGSFDAARAARTLALPPGQTPGYLIPVGFPA</sequence>
<comment type="caution">
    <text evidence="2">The sequence shown here is derived from an EMBL/GenBank/DDBJ whole genome shotgun (WGS) entry which is preliminary data.</text>
</comment>
<proteinExistence type="predicted"/>